<gene>
    <name evidence="14" type="ORF">IQ229_02565</name>
</gene>
<keyword evidence="15" id="KW-1185">Reference proteome</keyword>
<evidence type="ECO:0000256" key="1">
    <source>
        <dbReference type="ARBA" id="ARBA00004651"/>
    </source>
</evidence>
<evidence type="ECO:0000256" key="12">
    <source>
        <dbReference type="SAM" id="Phobius"/>
    </source>
</evidence>
<dbReference type="GO" id="GO:0008237">
    <property type="term" value="F:metallopeptidase activity"/>
    <property type="evidence" value="ECO:0007669"/>
    <property type="project" value="UniProtKB-KW"/>
</dbReference>
<keyword evidence="5" id="KW-0479">Metal-binding</keyword>
<feature type="domain" description="Peptidase M48" evidence="13">
    <location>
        <begin position="150"/>
        <end position="261"/>
    </location>
</feature>
<keyword evidence="8 12" id="KW-1133">Transmembrane helix</keyword>
<evidence type="ECO:0000256" key="6">
    <source>
        <dbReference type="ARBA" id="ARBA00022801"/>
    </source>
</evidence>
<evidence type="ECO:0000256" key="10">
    <source>
        <dbReference type="ARBA" id="ARBA00023136"/>
    </source>
</evidence>
<dbReference type="InterPro" id="IPR050083">
    <property type="entry name" value="HtpX_protease"/>
</dbReference>
<organism evidence="14 15">
    <name type="scientific">Nostoc cf. edaphicum LEGE 07299</name>
    <dbReference type="NCBI Taxonomy" id="2777974"/>
    <lineage>
        <taxon>Bacteria</taxon>
        <taxon>Bacillati</taxon>
        <taxon>Cyanobacteriota</taxon>
        <taxon>Cyanophyceae</taxon>
        <taxon>Nostocales</taxon>
        <taxon>Nostocaceae</taxon>
        <taxon>Nostoc</taxon>
    </lineage>
</organism>
<keyword evidence="3 11" id="KW-0645">Protease</keyword>
<feature type="non-terminal residue" evidence="14">
    <location>
        <position position="291"/>
    </location>
</feature>
<dbReference type="Pfam" id="PF01435">
    <property type="entry name" value="Peptidase_M48"/>
    <property type="match status" value="1"/>
</dbReference>
<keyword evidence="7 11" id="KW-0862">Zinc</keyword>
<dbReference type="Gene3D" id="3.30.2010.10">
    <property type="entry name" value="Metalloproteases ('zincins'), catalytic domain"/>
    <property type="match status" value="1"/>
</dbReference>
<evidence type="ECO:0000256" key="7">
    <source>
        <dbReference type="ARBA" id="ARBA00022833"/>
    </source>
</evidence>
<keyword evidence="2" id="KW-1003">Cell membrane</keyword>
<comment type="cofactor">
    <cofactor evidence="11">
        <name>Zn(2+)</name>
        <dbReference type="ChEBI" id="CHEBI:29105"/>
    </cofactor>
    <text evidence="11">Binds 1 zinc ion per subunit.</text>
</comment>
<keyword evidence="9 11" id="KW-0482">Metalloprotease</keyword>
<evidence type="ECO:0000256" key="4">
    <source>
        <dbReference type="ARBA" id="ARBA00022692"/>
    </source>
</evidence>
<evidence type="ECO:0000256" key="9">
    <source>
        <dbReference type="ARBA" id="ARBA00023049"/>
    </source>
</evidence>
<protein>
    <submittedName>
        <fullName evidence="14">M48 family metalloprotease</fullName>
    </submittedName>
</protein>
<sequence length="291" mass="33302">MAFNQERFDKLIQKLEVFANKQPHLYKLHVAFLATLGYAYIFLVLAVTLTLLVGIIFLMLNAQSVNASSVKGVLFLLAIALVLVRSLWVSFPPPTGLPLQPKDVPNLYSLTNEISSKLQAPRFHHILLTNDFNAGVVQRPRLGLLGWQQNYLIVGLPLMLALPPEQFRAVLAHELGHLSGNHSRFSGWIYRQRETWYRIIKGLGQGGNEVSSLMFERFLTWYSPFFNAYSFVLARMDEYEADRCALELTGEQNAAEALINVEVKARFIERYFWSSIYKQVETEIEPPKMTY</sequence>
<proteinExistence type="inferred from homology"/>
<evidence type="ECO:0000259" key="13">
    <source>
        <dbReference type="Pfam" id="PF01435"/>
    </source>
</evidence>
<evidence type="ECO:0000256" key="8">
    <source>
        <dbReference type="ARBA" id="ARBA00022989"/>
    </source>
</evidence>
<evidence type="ECO:0000256" key="2">
    <source>
        <dbReference type="ARBA" id="ARBA00022475"/>
    </source>
</evidence>
<keyword evidence="6 11" id="KW-0378">Hydrolase</keyword>
<comment type="subcellular location">
    <subcellularLocation>
        <location evidence="1">Cell membrane</location>
        <topology evidence="1">Multi-pass membrane protein</topology>
    </subcellularLocation>
</comment>
<comment type="similarity">
    <text evidence="11">Belongs to the peptidase M48 family.</text>
</comment>
<evidence type="ECO:0000313" key="15">
    <source>
        <dbReference type="Proteomes" id="UP000647836"/>
    </source>
</evidence>
<name>A0ABR9TTZ8_9NOSO</name>
<dbReference type="EMBL" id="JADEXF010000050">
    <property type="protein sequence ID" value="MBE9103863.1"/>
    <property type="molecule type" value="Genomic_DNA"/>
</dbReference>
<dbReference type="RefSeq" id="WP_194041007.1">
    <property type="nucleotide sequence ID" value="NZ_JADEXF010000050.1"/>
</dbReference>
<evidence type="ECO:0000256" key="11">
    <source>
        <dbReference type="RuleBase" id="RU003983"/>
    </source>
</evidence>
<feature type="transmembrane region" description="Helical" evidence="12">
    <location>
        <begin position="38"/>
        <end position="60"/>
    </location>
</feature>
<reference evidence="14 15" key="1">
    <citation type="submission" date="2020-10" db="EMBL/GenBank/DDBJ databases">
        <authorList>
            <person name="Castelo-Branco R."/>
            <person name="Eusebio N."/>
            <person name="Adriana R."/>
            <person name="Vieira A."/>
            <person name="Brugerolle De Fraissinette N."/>
            <person name="Rezende De Castro R."/>
            <person name="Schneider M.P."/>
            <person name="Vasconcelos V."/>
            <person name="Leao P.N."/>
        </authorList>
    </citation>
    <scope>NUCLEOTIDE SEQUENCE [LARGE SCALE GENOMIC DNA]</scope>
    <source>
        <strain evidence="14 15">LEGE 07299</strain>
    </source>
</reference>
<evidence type="ECO:0000256" key="3">
    <source>
        <dbReference type="ARBA" id="ARBA00022670"/>
    </source>
</evidence>
<dbReference type="Proteomes" id="UP000647836">
    <property type="component" value="Unassembled WGS sequence"/>
</dbReference>
<keyword evidence="4 12" id="KW-0812">Transmembrane</keyword>
<evidence type="ECO:0000256" key="5">
    <source>
        <dbReference type="ARBA" id="ARBA00022723"/>
    </source>
</evidence>
<comment type="caution">
    <text evidence="14">The sequence shown here is derived from an EMBL/GenBank/DDBJ whole genome shotgun (WGS) entry which is preliminary data.</text>
</comment>
<dbReference type="InterPro" id="IPR001915">
    <property type="entry name" value="Peptidase_M48"/>
</dbReference>
<dbReference type="CDD" id="cd07328">
    <property type="entry name" value="M48_Ste24p_like"/>
    <property type="match status" value="1"/>
</dbReference>
<dbReference type="PANTHER" id="PTHR43221:SF1">
    <property type="entry name" value="PROTEASE HTPX"/>
    <property type="match status" value="1"/>
</dbReference>
<evidence type="ECO:0000313" key="14">
    <source>
        <dbReference type="EMBL" id="MBE9103863.1"/>
    </source>
</evidence>
<dbReference type="PANTHER" id="PTHR43221">
    <property type="entry name" value="PROTEASE HTPX"/>
    <property type="match status" value="1"/>
</dbReference>
<accession>A0ABR9TTZ8</accession>
<keyword evidence="10 12" id="KW-0472">Membrane</keyword>
<feature type="transmembrane region" description="Helical" evidence="12">
    <location>
        <begin position="72"/>
        <end position="91"/>
    </location>
</feature>